<evidence type="ECO:0000256" key="5">
    <source>
        <dbReference type="SAM" id="Phobius"/>
    </source>
</evidence>
<feature type="domain" description="EamA" evidence="6">
    <location>
        <begin position="153"/>
        <end position="298"/>
    </location>
</feature>
<dbReference type="PANTHER" id="PTHR32322">
    <property type="entry name" value="INNER MEMBRANE TRANSPORTER"/>
    <property type="match status" value="1"/>
</dbReference>
<gene>
    <name evidence="7" type="ORF">METZ01_LOCUS318340</name>
</gene>
<comment type="subcellular location">
    <subcellularLocation>
        <location evidence="1">Membrane</location>
        <topology evidence="1">Multi-pass membrane protein</topology>
    </subcellularLocation>
</comment>
<feature type="transmembrane region" description="Helical" evidence="5">
    <location>
        <begin position="283"/>
        <end position="300"/>
    </location>
</feature>
<sequence>MTAIGLSIFAAFGFASTAVLARQGMQAIYPLPGVMVSLLVSFTFSSVMVLLFASSDIGRIPQEAMLWIIGLGVISYLGGRCQNFLAANLIGASRSSLFISTQAPFAAILAVSFTGETVNSLIALGTVGVVCGLLFSSGGSIMEGWRTDKIHLLGYVLALGAGVSYGASNVVAKQALGIYDSPFMVTAFSMLIGLAAISPLVGASASQNGVVRTRSQGFFRSIFALRYLAAAGLTSSIAVTAVAFAVQRADVVLVSPIVSSSPLITLFLSHTFLARLEQVTPKLVAGTLLAIAGVVLVVLGR</sequence>
<reference evidence="7" key="1">
    <citation type="submission" date="2018-05" db="EMBL/GenBank/DDBJ databases">
        <authorList>
            <person name="Lanie J.A."/>
            <person name="Ng W.-L."/>
            <person name="Kazmierczak K.M."/>
            <person name="Andrzejewski T.M."/>
            <person name="Davidsen T.M."/>
            <person name="Wayne K.J."/>
            <person name="Tettelin H."/>
            <person name="Glass J.I."/>
            <person name="Rusch D."/>
            <person name="Podicherti R."/>
            <person name="Tsui H.-C.T."/>
            <person name="Winkler M.E."/>
        </authorList>
    </citation>
    <scope>NUCLEOTIDE SEQUENCE</scope>
</reference>
<dbReference type="PANTHER" id="PTHR32322:SF9">
    <property type="entry name" value="AMINO-ACID METABOLITE EFFLUX PUMP-RELATED"/>
    <property type="match status" value="1"/>
</dbReference>
<evidence type="ECO:0000256" key="2">
    <source>
        <dbReference type="ARBA" id="ARBA00022692"/>
    </source>
</evidence>
<dbReference type="InterPro" id="IPR000620">
    <property type="entry name" value="EamA_dom"/>
</dbReference>
<evidence type="ECO:0000256" key="4">
    <source>
        <dbReference type="ARBA" id="ARBA00023136"/>
    </source>
</evidence>
<accession>A0A382NWQ8</accession>
<keyword evidence="4 5" id="KW-0472">Membrane</keyword>
<organism evidence="7">
    <name type="scientific">marine metagenome</name>
    <dbReference type="NCBI Taxonomy" id="408172"/>
    <lineage>
        <taxon>unclassified sequences</taxon>
        <taxon>metagenomes</taxon>
        <taxon>ecological metagenomes</taxon>
    </lineage>
</organism>
<dbReference type="Pfam" id="PF00892">
    <property type="entry name" value="EamA"/>
    <property type="match status" value="2"/>
</dbReference>
<evidence type="ECO:0000313" key="7">
    <source>
        <dbReference type="EMBL" id="SVC65486.1"/>
    </source>
</evidence>
<dbReference type="InterPro" id="IPR037185">
    <property type="entry name" value="EmrE-like"/>
</dbReference>
<evidence type="ECO:0000259" key="6">
    <source>
        <dbReference type="Pfam" id="PF00892"/>
    </source>
</evidence>
<evidence type="ECO:0000256" key="1">
    <source>
        <dbReference type="ARBA" id="ARBA00004141"/>
    </source>
</evidence>
<dbReference type="InterPro" id="IPR050638">
    <property type="entry name" value="AA-Vitamin_Transporters"/>
</dbReference>
<proteinExistence type="predicted"/>
<dbReference type="AlphaFoldDB" id="A0A382NWQ8"/>
<feature type="transmembrane region" description="Helical" evidence="5">
    <location>
        <begin position="183"/>
        <end position="203"/>
    </location>
</feature>
<name>A0A382NWQ8_9ZZZZ</name>
<feature type="domain" description="EamA" evidence="6">
    <location>
        <begin position="3"/>
        <end position="137"/>
    </location>
</feature>
<dbReference type="EMBL" id="UINC01103250">
    <property type="protein sequence ID" value="SVC65486.1"/>
    <property type="molecule type" value="Genomic_DNA"/>
</dbReference>
<feature type="transmembrane region" description="Helical" evidence="5">
    <location>
        <begin position="64"/>
        <end position="85"/>
    </location>
</feature>
<feature type="transmembrane region" description="Helical" evidence="5">
    <location>
        <begin position="252"/>
        <end position="276"/>
    </location>
</feature>
<feature type="transmembrane region" description="Helical" evidence="5">
    <location>
        <begin position="224"/>
        <end position="246"/>
    </location>
</feature>
<feature type="transmembrane region" description="Helical" evidence="5">
    <location>
        <begin position="31"/>
        <end position="52"/>
    </location>
</feature>
<keyword evidence="3 5" id="KW-1133">Transmembrane helix</keyword>
<dbReference type="SUPFAM" id="SSF103481">
    <property type="entry name" value="Multidrug resistance efflux transporter EmrE"/>
    <property type="match status" value="2"/>
</dbReference>
<evidence type="ECO:0000256" key="3">
    <source>
        <dbReference type="ARBA" id="ARBA00022989"/>
    </source>
</evidence>
<feature type="transmembrane region" description="Helical" evidence="5">
    <location>
        <begin position="150"/>
        <end position="171"/>
    </location>
</feature>
<keyword evidence="2 5" id="KW-0812">Transmembrane</keyword>
<feature type="transmembrane region" description="Helical" evidence="5">
    <location>
        <begin position="105"/>
        <end position="138"/>
    </location>
</feature>
<protein>
    <recommendedName>
        <fullName evidence="6">EamA domain-containing protein</fullName>
    </recommendedName>
</protein>
<dbReference type="GO" id="GO:0016020">
    <property type="term" value="C:membrane"/>
    <property type="evidence" value="ECO:0007669"/>
    <property type="project" value="UniProtKB-SubCell"/>
</dbReference>